<comment type="caution">
    <text evidence="4">The sequence shown here is derived from an EMBL/GenBank/DDBJ whole genome shotgun (WGS) entry which is preliminary data.</text>
</comment>
<organism evidence="4 5">
    <name type="scientific">Streptomyces chisholmiae</name>
    <dbReference type="NCBI Taxonomy" id="3075540"/>
    <lineage>
        <taxon>Bacteria</taxon>
        <taxon>Bacillati</taxon>
        <taxon>Actinomycetota</taxon>
        <taxon>Actinomycetes</taxon>
        <taxon>Kitasatosporales</taxon>
        <taxon>Streptomycetaceae</taxon>
        <taxon>Streptomyces</taxon>
    </lineage>
</organism>
<dbReference type="GO" id="GO:0016787">
    <property type="term" value="F:hydrolase activity"/>
    <property type="evidence" value="ECO:0007669"/>
    <property type="project" value="UniProtKB-KW"/>
</dbReference>
<evidence type="ECO:0000256" key="2">
    <source>
        <dbReference type="SAM" id="MobiDB-lite"/>
    </source>
</evidence>
<feature type="compositionally biased region" description="Low complexity" evidence="2">
    <location>
        <begin position="385"/>
        <end position="396"/>
    </location>
</feature>
<feature type="region of interest" description="Disordered" evidence="2">
    <location>
        <begin position="270"/>
        <end position="414"/>
    </location>
</feature>
<feature type="region of interest" description="Disordered" evidence="2">
    <location>
        <begin position="1"/>
        <end position="25"/>
    </location>
</feature>
<feature type="compositionally biased region" description="Low complexity" evidence="2">
    <location>
        <begin position="270"/>
        <end position="283"/>
    </location>
</feature>
<dbReference type="Gene3D" id="3.40.710.10">
    <property type="entry name" value="DD-peptidase/beta-lactamase superfamily"/>
    <property type="match status" value="1"/>
</dbReference>
<dbReference type="RefSeq" id="WP_311667129.1">
    <property type="nucleotide sequence ID" value="NZ_JAVREO010000006.1"/>
</dbReference>
<evidence type="ECO:0000313" key="4">
    <source>
        <dbReference type="EMBL" id="MDT0267073.1"/>
    </source>
</evidence>
<dbReference type="InterPro" id="IPR001466">
    <property type="entry name" value="Beta-lactam-related"/>
</dbReference>
<sequence>MTRHPAAGPAASPRPDAPADPGAAFRAPLPATLRALAHRVAVGQSEGRAPALVATVVRAGAPVWSAGAGELPAGVAPERVRFRIGSITKTLTAVLVLRLRDEGLLDLDQPVGRWLTTPHGGDATVAQLLSHTAGLAAEARAPWWERTPGELRPELPDVFGPDPVIHPAGRRYHYSNPGYALLGALVERLRGEPWFTVLRREVLLPLGMSRTSYAAEEPAVRGWAVHPYADLRQPEPMVDTGRMAPAGQLWSTTEDLGRFAAFLLTGEATTGGQATTDGQAANGDQGTNGDHGGEDTSGANRAGRCSAPPAWPSCGPRRRRPSRPTGSPVTASACNWSPRTAGPTWGTAARCRASSPASGVTRGRERPPRCWPMPPRGRRSGRWPGGCWPTCASGSPRSRRPGGRRPTWTGSCCR</sequence>
<dbReference type="EC" id="3.1.1.103" evidence="4"/>
<dbReference type="SUPFAM" id="SSF56601">
    <property type="entry name" value="beta-lactamase/transpeptidase-like"/>
    <property type="match status" value="1"/>
</dbReference>
<dbReference type="Pfam" id="PF00144">
    <property type="entry name" value="Beta-lactamase"/>
    <property type="match status" value="1"/>
</dbReference>
<dbReference type="InterPro" id="IPR050789">
    <property type="entry name" value="Diverse_Enzym_Activities"/>
</dbReference>
<name>A0ABU2JQQ6_9ACTN</name>
<feature type="compositionally biased region" description="Polar residues" evidence="2">
    <location>
        <begin position="329"/>
        <end position="338"/>
    </location>
</feature>
<dbReference type="Proteomes" id="UP001183410">
    <property type="component" value="Unassembled WGS sequence"/>
</dbReference>
<gene>
    <name evidence="4" type="ORF">RM844_12310</name>
</gene>
<dbReference type="PANTHER" id="PTHR43283">
    <property type="entry name" value="BETA-LACTAMASE-RELATED"/>
    <property type="match status" value="1"/>
</dbReference>
<evidence type="ECO:0000313" key="5">
    <source>
        <dbReference type="Proteomes" id="UP001183410"/>
    </source>
</evidence>
<proteinExistence type="predicted"/>
<protein>
    <submittedName>
        <fullName evidence="4">Serine hydrolase domain-containing protein</fullName>
        <ecNumber evidence="4">3.1.1.103</ecNumber>
    </submittedName>
</protein>
<evidence type="ECO:0000256" key="1">
    <source>
        <dbReference type="ARBA" id="ARBA00022801"/>
    </source>
</evidence>
<reference evidence="5" key="1">
    <citation type="submission" date="2023-07" db="EMBL/GenBank/DDBJ databases">
        <title>30 novel species of actinomycetes from the DSMZ collection.</title>
        <authorList>
            <person name="Nouioui I."/>
        </authorList>
    </citation>
    <scope>NUCLEOTIDE SEQUENCE [LARGE SCALE GENOMIC DNA]</scope>
    <source>
        <strain evidence="5">DSM 44915</strain>
    </source>
</reference>
<evidence type="ECO:0000259" key="3">
    <source>
        <dbReference type="Pfam" id="PF00144"/>
    </source>
</evidence>
<feature type="domain" description="Beta-lactamase-related" evidence="3">
    <location>
        <begin position="42"/>
        <end position="274"/>
    </location>
</feature>
<keyword evidence="5" id="KW-1185">Reference proteome</keyword>
<dbReference type="PANTHER" id="PTHR43283:SF11">
    <property type="entry name" value="BETA-LACTAMASE-RELATED DOMAIN-CONTAINING PROTEIN"/>
    <property type="match status" value="1"/>
</dbReference>
<keyword evidence="1 4" id="KW-0378">Hydrolase</keyword>
<dbReference type="EMBL" id="JAVREO010000006">
    <property type="protein sequence ID" value="MDT0267073.1"/>
    <property type="molecule type" value="Genomic_DNA"/>
</dbReference>
<accession>A0ABU2JQQ6</accession>
<dbReference type="InterPro" id="IPR012338">
    <property type="entry name" value="Beta-lactam/transpept-like"/>
</dbReference>